<protein>
    <submittedName>
        <fullName evidence="2">Uncharacterized protein</fullName>
    </submittedName>
</protein>
<proteinExistence type="predicted"/>
<evidence type="ECO:0000256" key="1">
    <source>
        <dbReference type="SAM" id="SignalP"/>
    </source>
</evidence>
<feature type="chain" id="PRO_5014189058" evidence="1">
    <location>
        <begin position="25"/>
        <end position="330"/>
    </location>
</feature>
<dbReference type="EMBL" id="KZ503231">
    <property type="protein sequence ID" value="PKU66969.1"/>
    <property type="molecule type" value="Genomic_DNA"/>
</dbReference>
<keyword evidence="3" id="KW-1185">Reference proteome</keyword>
<accession>A0A2I0VUA3</accession>
<dbReference type="AlphaFoldDB" id="A0A2I0VUA3"/>
<name>A0A2I0VUA3_9ASPA</name>
<gene>
    <name evidence="2" type="ORF">MA16_Dca019070</name>
</gene>
<dbReference type="Proteomes" id="UP000233837">
    <property type="component" value="Unassembled WGS sequence"/>
</dbReference>
<keyword evidence="1" id="KW-0732">Signal</keyword>
<evidence type="ECO:0000313" key="3">
    <source>
        <dbReference type="Proteomes" id="UP000233837"/>
    </source>
</evidence>
<reference evidence="2 3" key="2">
    <citation type="journal article" date="2017" name="Nature">
        <title>The Apostasia genome and the evolution of orchids.</title>
        <authorList>
            <person name="Zhang G.Q."/>
            <person name="Liu K.W."/>
            <person name="Li Z."/>
            <person name="Lohaus R."/>
            <person name="Hsiao Y.Y."/>
            <person name="Niu S.C."/>
            <person name="Wang J.Y."/>
            <person name="Lin Y.C."/>
            <person name="Xu Q."/>
            <person name="Chen L.J."/>
            <person name="Yoshida K."/>
            <person name="Fujiwara S."/>
            <person name="Wang Z.W."/>
            <person name="Zhang Y.Q."/>
            <person name="Mitsuda N."/>
            <person name="Wang M."/>
            <person name="Liu G.H."/>
            <person name="Pecoraro L."/>
            <person name="Huang H.X."/>
            <person name="Xiao X.J."/>
            <person name="Lin M."/>
            <person name="Wu X.Y."/>
            <person name="Wu W.L."/>
            <person name="Chen Y.Y."/>
            <person name="Chang S.B."/>
            <person name="Sakamoto S."/>
            <person name="Ohme-Takagi M."/>
            <person name="Yagi M."/>
            <person name="Zeng S.J."/>
            <person name="Shen C.Y."/>
            <person name="Yeh C.M."/>
            <person name="Luo Y.B."/>
            <person name="Tsai W.C."/>
            <person name="Van de Peer Y."/>
            <person name="Liu Z.J."/>
        </authorList>
    </citation>
    <scope>NUCLEOTIDE SEQUENCE [LARGE SCALE GENOMIC DNA]</scope>
    <source>
        <tissue evidence="2">The whole plant</tissue>
    </source>
</reference>
<feature type="signal peptide" evidence="1">
    <location>
        <begin position="1"/>
        <end position="24"/>
    </location>
</feature>
<evidence type="ECO:0000313" key="2">
    <source>
        <dbReference type="EMBL" id="PKU66969.1"/>
    </source>
</evidence>
<sequence length="330" mass="36701">MNNLLMFQLLYSLLMPCHVGMSSWENILEKIDWIEDSYSSPSEDAEKEGNVVEAIQPTIPHIELIPSNGVDPLVGQNDNHNPIYSLPCDSQNMDEQTLAITSNINNVPSSSSSTSNFCVIIQKNFDMEVVAGLNSEVETNVENELSNKTYDGEDTFFEEGDLPRDERQAGCSFTTCDVKHVYFLDSPDLLEVDVGFLGCSTDKVILSAGIHSGDNLGRKLDRMFDLKAIFCNFHHFLQCVEALAFILSSTNPWCGRVSSSFHTLLMNDIEVNAVIELAHKGSEGNDNTLEEGELVLVEDSPHIRDYLQGPVVRSNGNMDDGMFMEDECPQ</sequence>
<reference evidence="2 3" key="1">
    <citation type="journal article" date="2016" name="Sci. Rep.">
        <title>The Dendrobium catenatum Lindl. genome sequence provides insights into polysaccharide synthase, floral development and adaptive evolution.</title>
        <authorList>
            <person name="Zhang G.Q."/>
            <person name="Xu Q."/>
            <person name="Bian C."/>
            <person name="Tsai W.C."/>
            <person name="Yeh C.M."/>
            <person name="Liu K.W."/>
            <person name="Yoshida K."/>
            <person name="Zhang L.S."/>
            <person name="Chang S.B."/>
            <person name="Chen F."/>
            <person name="Shi Y."/>
            <person name="Su Y.Y."/>
            <person name="Zhang Y.Q."/>
            <person name="Chen L.J."/>
            <person name="Yin Y."/>
            <person name="Lin M."/>
            <person name="Huang H."/>
            <person name="Deng H."/>
            <person name="Wang Z.W."/>
            <person name="Zhu S.L."/>
            <person name="Zhao X."/>
            <person name="Deng C."/>
            <person name="Niu S.C."/>
            <person name="Huang J."/>
            <person name="Wang M."/>
            <person name="Liu G.H."/>
            <person name="Yang H.J."/>
            <person name="Xiao X.J."/>
            <person name="Hsiao Y.Y."/>
            <person name="Wu W.L."/>
            <person name="Chen Y.Y."/>
            <person name="Mitsuda N."/>
            <person name="Ohme-Takagi M."/>
            <person name="Luo Y.B."/>
            <person name="Van de Peer Y."/>
            <person name="Liu Z.J."/>
        </authorList>
    </citation>
    <scope>NUCLEOTIDE SEQUENCE [LARGE SCALE GENOMIC DNA]</scope>
    <source>
        <tissue evidence="2">The whole plant</tissue>
    </source>
</reference>
<organism evidence="2 3">
    <name type="scientific">Dendrobium catenatum</name>
    <dbReference type="NCBI Taxonomy" id="906689"/>
    <lineage>
        <taxon>Eukaryota</taxon>
        <taxon>Viridiplantae</taxon>
        <taxon>Streptophyta</taxon>
        <taxon>Embryophyta</taxon>
        <taxon>Tracheophyta</taxon>
        <taxon>Spermatophyta</taxon>
        <taxon>Magnoliopsida</taxon>
        <taxon>Liliopsida</taxon>
        <taxon>Asparagales</taxon>
        <taxon>Orchidaceae</taxon>
        <taxon>Epidendroideae</taxon>
        <taxon>Malaxideae</taxon>
        <taxon>Dendrobiinae</taxon>
        <taxon>Dendrobium</taxon>
    </lineage>
</organism>